<accession>A0A6J6Y9Z1</accession>
<proteinExistence type="predicted"/>
<gene>
    <name evidence="1" type="ORF">UFOPK3024_00680</name>
</gene>
<dbReference type="AlphaFoldDB" id="A0A6J6Y9Z1"/>
<name>A0A6J6Y9Z1_9ZZZZ</name>
<reference evidence="1" key="1">
    <citation type="submission" date="2020-05" db="EMBL/GenBank/DDBJ databases">
        <authorList>
            <person name="Chiriac C."/>
            <person name="Salcher M."/>
            <person name="Ghai R."/>
            <person name="Kavagutti S V."/>
        </authorList>
    </citation>
    <scope>NUCLEOTIDE SEQUENCE</scope>
</reference>
<evidence type="ECO:0000313" key="1">
    <source>
        <dbReference type="EMBL" id="CAB4802447.1"/>
    </source>
</evidence>
<protein>
    <submittedName>
        <fullName evidence="1">Unannotated protein</fullName>
    </submittedName>
</protein>
<sequence>MFSNSQDRQRIGHALGGQCGAIDGVNSDINFGSFTGAHALPVEQHGGFVLFAFTNDDDAVHGH</sequence>
<organism evidence="1">
    <name type="scientific">freshwater metagenome</name>
    <dbReference type="NCBI Taxonomy" id="449393"/>
    <lineage>
        <taxon>unclassified sequences</taxon>
        <taxon>metagenomes</taxon>
        <taxon>ecological metagenomes</taxon>
    </lineage>
</organism>
<dbReference type="EMBL" id="CAFAAK010000133">
    <property type="protein sequence ID" value="CAB4802447.1"/>
    <property type="molecule type" value="Genomic_DNA"/>
</dbReference>